<dbReference type="Proteomes" id="UP000789595">
    <property type="component" value="Unassembled WGS sequence"/>
</dbReference>
<sequence>MGAGASTQRWTKDEVLAVIGVACDAAAFDGAASGGTIDTETLSRYAADPKAVLWRNLERFKEQHNELAPYGRDLRDIEGVALDKSKRQREANGSEVDFESLYVVAQQARDIFGELVDQALRFSEYAEAPAPAPAAYAEAPAEPLFVVEPLKPRSRCAEKAKTRYGGDAARILDVVRGSIVAETELDLLELYEKLRRGLDIVRVKNRFDKPGITGYKDLLLTVAVPLGEAEHLCELQLHLREVYSKSSYASYCFFRPFFLDASQTQLKQRKDVLLTLPATYEAILADNGSVGAQFFRAVFLGADRAVRDRALLFAQLPLAESSSLKDLTSRLITRDDHLLLESVADLLESADVDLRSLRRKIVLLTEEAKGKDHRSVATALVKLASCETEPTRKVKCLTRALPLYERDHGTDSVKVAAVLGNLGAAKGALGDAAGMRDCLVRALSIKEDVYGSNHPTVGVTLNNLGKALTDLGEVKSARDYLERALVINEQQYGYTDIRVGVVLSNVGNARGDLGLFKEASEAFSRALEIYTEHGAALANPLVDLGNARGCLGDHAGKRDLFQRALPMYEALHGRRSERVAYVLAGIGETYGDLGDERMEPMVEEALSIYEELHMEPEVASTLLLLAVCMGHRGAFDKQKELVERSLTIGESAQALISLAKSHGALGDAKEKCTLLEKALNMEEHEYGTDSLRLCATLYNLANAYAADSRGSKKVEVMERILSIKEQAYGEDDPRIRSALYSAGAAHASFGNAERQIVVLERALAIDEREFGKESVKVAVALTTLAEAYKKIDEEKTAASLERARDIFDLEGLDGEGIVERGPPPAPAPYQRPDSPIPESEDDDESYEDEGIAPAKEKATELYKSLQALEYKKQKILKAQEASKAEEPQVDAGMTLDLGRVPWIRAEKEHLALLREELGDDWSAIASRLGTGRTALHCEQHVQDEALRAAVAECGEKNWGLVGDRIGMNGWRAERRWKEISMGM</sequence>
<reference evidence="4" key="1">
    <citation type="submission" date="2021-11" db="EMBL/GenBank/DDBJ databases">
        <authorList>
            <consortium name="Genoscope - CEA"/>
            <person name="William W."/>
        </authorList>
    </citation>
    <scope>NUCLEOTIDE SEQUENCE</scope>
</reference>
<proteinExistence type="predicted"/>
<name>A0A8J2WX14_9STRA</name>
<dbReference type="Pfam" id="PF13424">
    <property type="entry name" value="TPR_12"/>
    <property type="match status" value="1"/>
</dbReference>
<dbReference type="EMBL" id="CAKKNE010000002">
    <property type="protein sequence ID" value="CAH0369265.1"/>
    <property type="molecule type" value="Genomic_DNA"/>
</dbReference>
<dbReference type="InterPro" id="IPR009057">
    <property type="entry name" value="Homeodomain-like_sf"/>
</dbReference>
<dbReference type="InterPro" id="IPR043519">
    <property type="entry name" value="NT_sf"/>
</dbReference>
<dbReference type="SMART" id="SM00028">
    <property type="entry name" value="TPR"/>
    <property type="match status" value="4"/>
</dbReference>
<evidence type="ECO:0000256" key="2">
    <source>
        <dbReference type="SAM" id="MobiDB-lite"/>
    </source>
</evidence>
<evidence type="ECO:0000313" key="4">
    <source>
        <dbReference type="EMBL" id="CAH0369265.1"/>
    </source>
</evidence>
<dbReference type="Pfam" id="PF13374">
    <property type="entry name" value="TPR_10"/>
    <property type="match status" value="1"/>
</dbReference>
<dbReference type="AlphaFoldDB" id="A0A8J2WX14"/>
<dbReference type="Pfam" id="PF00249">
    <property type="entry name" value="Myb_DNA-binding"/>
    <property type="match status" value="1"/>
</dbReference>
<gene>
    <name evidence="4" type="ORF">PECAL_2P23820</name>
</gene>
<evidence type="ECO:0000259" key="3">
    <source>
        <dbReference type="PROSITE" id="PS50090"/>
    </source>
</evidence>
<dbReference type="OrthoDB" id="197174at2759"/>
<dbReference type="SUPFAM" id="SSF48452">
    <property type="entry name" value="TPR-like"/>
    <property type="match status" value="3"/>
</dbReference>
<accession>A0A8J2WX14</accession>
<dbReference type="SUPFAM" id="SSF46689">
    <property type="entry name" value="Homeodomain-like"/>
    <property type="match status" value="1"/>
</dbReference>
<dbReference type="SUPFAM" id="SSF81301">
    <property type="entry name" value="Nucleotidyltransferase"/>
    <property type="match status" value="1"/>
</dbReference>
<dbReference type="InterPro" id="IPR011990">
    <property type="entry name" value="TPR-like_helical_dom_sf"/>
</dbReference>
<feature type="region of interest" description="Disordered" evidence="2">
    <location>
        <begin position="814"/>
        <end position="848"/>
    </location>
</feature>
<feature type="compositionally biased region" description="Acidic residues" evidence="2">
    <location>
        <begin position="838"/>
        <end position="848"/>
    </location>
</feature>
<dbReference type="InterPro" id="IPR019734">
    <property type="entry name" value="TPR_rpt"/>
</dbReference>
<dbReference type="PROSITE" id="PS50005">
    <property type="entry name" value="TPR"/>
    <property type="match status" value="1"/>
</dbReference>
<dbReference type="InterPro" id="IPR001005">
    <property type="entry name" value="SANT/Myb"/>
</dbReference>
<protein>
    <recommendedName>
        <fullName evidence="3">Myb-like domain-containing protein</fullName>
    </recommendedName>
</protein>
<feature type="repeat" description="TPR" evidence="1">
    <location>
        <begin position="458"/>
        <end position="491"/>
    </location>
</feature>
<dbReference type="PROSITE" id="PS50090">
    <property type="entry name" value="MYB_LIKE"/>
    <property type="match status" value="1"/>
</dbReference>
<organism evidence="4 5">
    <name type="scientific">Pelagomonas calceolata</name>
    <dbReference type="NCBI Taxonomy" id="35677"/>
    <lineage>
        <taxon>Eukaryota</taxon>
        <taxon>Sar</taxon>
        <taxon>Stramenopiles</taxon>
        <taxon>Ochrophyta</taxon>
        <taxon>Pelagophyceae</taxon>
        <taxon>Pelagomonadales</taxon>
        <taxon>Pelagomonadaceae</taxon>
        <taxon>Pelagomonas</taxon>
    </lineage>
</organism>
<dbReference type="Gene3D" id="1.25.40.10">
    <property type="entry name" value="Tetratricopeptide repeat domain"/>
    <property type="match status" value="3"/>
</dbReference>
<keyword evidence="1" id="KW-0802">TPR repeat</keyword>
<comment type="caution">
    <text evidence="4">The sequence shown here is derived from an EMBL/GenBank/DDBJ whole genome shotgun (WGS) entry which is preliminary data.</text>
</comment>
<dbReference type="PANTHER" id="PTHR19959:SF119">
    <property type="entry name" value="FUNGAL LIPASE-LIKE DOMAIN-CONTAINING PROTEIN"/>
    <property type="match status" value="1"/>
</dbReference>
<evidence type="ECO:0000313" key="5">
    <source>
        <dbReference type="Proteomes" id="UP000789595"/>
    </source>
</evidence>
<feature type="domain" description="Myb-like" evidence="3">
    <location>
        <begin position="894"/>
        <end position="940"/>
    </location>
</feature>
<dbReference type="PANTHER" id="PTHR19959">
    <property type="entry name" value="KINESIN LIGHT CHAIN"/>
    <property type="match status" value="1"/>
</dbReference>
<evidence type="ECO:0000256" key="1">
    <source>
        <dbReference type="PROSITE-ProRule" id="PRU00339"/>
    </source>
</evidence>
<keyword evidence="5" id="KW-1185">Reference proteome</keyword>